<dbReference type="GO" id="GO:0010274">
    <property type="term" value="P:hydrotropism"/>
    <property type="evidence" value="ECO:0007669"/>
    <property type="project" value="InterPro"/>
</dbReference>
<organism evidence="2 3">
    <name type="scientific">Colocasia esculenta</name>
    <name type="common">Wild taro</name>
    <name type="synonym">Arum esculentum</name>
    <dbReference type="NCBI Taxonomy" id="4460"/>
    <lineage>
        <taxon>Eukaryota</taxon>
        <taxon>Viridiplantae</taxon>
        <taxon>Streptophyta</taxon>
        <taxon>Embryophyta</taxon>
        <taxon>Tracheophyta</taxon>
        <taxon>Spermatophyta</taxon>
        <taxon>Magnoliopsida</taxon>
        <taxon>Liliopsida</taxon>
        <taxon>Araceae</taxon>
        <taxon>Aroideae</taxon>
        <taxon>Colocasieae</taxon>
        <taxon>Colocasia</taxon>
    </lineage>
</organism>
<evidence type="ECO:0000313" key="2">
    <source>
        <dbReference type="EMBL" id="MQL94886.1"/>
    </source>
</evidence>
<comment type="caution">
    <text evidence="2">The sequence shown here is derived from an EMBL/GenBank/DDBJ whole genome shotgun (WGS) entry which is preliminary data.</text>
</comment>
<gene>
    <name evidence="2" type="ORF">Taro_027548</name>
</gene>
<feature type="region of interest" description="Disordered" evidence="1">
    <location>
        <begin position="177"/>
        <end position="203"/>
    </location>
</feature>
<name>A0A843VID9_COLES</name>
<proteinExistence type="predicted"/>
<dbReference type="Proteomes" id="UP000652761">
    <property type="component" value="Unassembled WGS sequence"/>
</dbReference>
<evidence type="ECO:0000256" key="1">
    <source>
        <dbReference type="SAM" id="MobiDB-lite"/>
    </source>
</evidence>
<dbReference type="Pfam" id="PF04759">
    <property type="entry name" value="DUF617"/>
    <property type="match status" value="1"/>
</dbReference>
<sequence length="343" mass="36147">MIRRRIEILGLGASNIEKTAAAAAAAADVTAVDVCCRTEEKPDQLLPAGQQGLPVPQLPPLQVQPVLHRPGQAGGAGTAAATLMALFPPLQMLRPTCQQLSPTSVPSKQGTLARKRVVGTLYGQRKGRAIFAVQDDPSSEEPLLLLELAVATGQLVKEMASGTVRILLECERQPLDTKKTTNKKKKKEQIHQPASQSPPRAAPLWEEPLWTMFCNGRKSGCATPRPCGDTDRHVLRTVRAVSAGAGVLPLAAATEAPPPPAAQLETTKGKKAMTEGSCQHGGGGSGSGNGNGGDGGACNQEMMYMRAKFERVVVSKDSEAFYMMSPSGCKAGSPELSIILLRS</sequence>
<feature type="region of interest" description="Disordered" evidence="1">
    <location>
        <begin position="251"/>
        <end position="294"/>
    </location>
</feature>
<evidence type="ECO:0000313" key="3">
    <source>
        <dbReference type="Proteomes" id="UP000652761"/>
    </source>
</evidence>
<accession>A0A843VID9</accession>
<dbReference type="EMBL" id="NMUH01001724">
    <property type="protein sequence ID" value="MQL94886.1"/>
    <property type="molecule type" value="Genomic_DNA"/>
</dbReference>
<dbReference type="PANTHER" id="PTHR31696">
    <property type="entry name" value="PROTEIN MIZU-KUSSEI 1"/>
    <property type="match status" value="1"/>
</dbReference>
<feature type="compositionally biased region" description="Gly residues" evidence="1">
    <location>
        <begin position="279"/>
        <end position="294"/>
    </location>
</feature>
<dbReference type="PANTHER" id="PTHR31696:SF71">
    <property type="entry name" value="PROTEIN MIZU-KUSSEI 1"/>
    <property type="match status" value="1"/>
</dbReference>
<keyword evidence="3" id="KW-1185">Reference proteome</keyword>
<feature type="compositionally biased region" description="Low complexity" evidence="1">
    <location>
        <begin position="192"/>
        <end position="203"/>
    </location>
</feature>
<reference evidence="2" key="1">
    <citation type="submission" date="2017-07" db="EMBL/GenBank/DDBJ databases">
        <title>Taro Niue Genome Assembly and Annotation.</title>
        <authorList>
            <person name="Atibalentja N."/>
            <person name="Keating K."/>
            <person name="Fields C.J."/>
        </authorList>
    </citation>
    <scope>NUCLEOTIDE SEQUENCE</scope>
    <source>
        <strain evidence="2">Niue_2</strain>
        <tissue evidence="2">Leaf</tissue>
    </source>
</reference>
<dbReference type="InterPro" id="IPR006460">
    <property type="entry name" value="MIZ1-like_pln"/>
</dbReference>
<dbReference type="AlphaFoldDB" id="A0A843VID9"/>
<protein>
    <submittedName>
        <fullName evidence="2">Uncharacterized protein</fullName>
    </submittedName>
</protein>